<comment type="caution">
    <text evidence="2">The sequence shown here is derived from an EMBL/GenBank/DDBJ whole genome shotgun (WGS) entry which is preliminary data.</text>
</comment>
<feature type="compositionally biased region" description="Acidic residues" evidence="1">
    <location>
        <begin position="141"/>
        <end position="152"/>
    </location>
</feature>
<reference evidence="2" key="1">
    <citation type="submission" date="2018-11" db="EMBL/GenBank/DDBJ databases">
        <authorList>
            <consortium name="Pathogen Informatics"/>
        </authorList>
    </citation>
    <scope>NUCLEOTIDE SEQUENCE</scope>
</reference>
<sequence>MASAAASFVVHSTAGAVPVKNEKGELYMQKVKVHRYVAGKRPEFAGNVTPESMSEEEQEDKPSDRFPVKSNLIRSKDSEQKEKPEFLNDSTYTPDELADPRREFDIADSSSDEDELDRVARHKRDRGLADESDASDKRSDDEDLNQEMDEGEIEKRRELIRIRASEARSRQEESLLDEAPIGDGEEELLGISDEEEEEEDEYTSSEDEMAPKLKPVFVRKRDRITLKEKQKADQITHEAELEAKRLADERRKDTLKVAYILL</sequence>
<dbReference type="Proteomes" id="UP000784294">
    <property type="component" value="Unassembled WGS sequence"/>
</dbReference>
<feature type="compositionally biased region" description="Acidic residues" evidence="1">
    <location>
        <begin position="183"/>
        <end position="208"/>
    </location>
</feature>
<dbReference type="InterPro" id="IPR033194">
    <property type="entry name" value="MFAP1"/>
</dbReference>
<feature type="region of interest" description="Disordered" evidence="1">
    <location>
        <begin position="1"/>
        <end position="21"/>
    </location>
</feature>
<gene>
    <name evidence="2" type="ORF">PXEA_LOCUS22597</name>
</gene>
<feature type="compositionally biased region" description="Basic and acidic residues" evidence="1">
    <location>
        <begin position="74"/>
        <end position="86"/>
    </location>
</feature>
<dbReference type="EMBL" id="CAAALY010100764">
    <property type="protein sequence ID" value="VEL29157.1"/>
    <property type="molecule type" value="Genomic_DNA"/>
</dbReference>
<organism evidence="2 3">
    <name type="scientific">Protopolystoma xenopodis</name>
    <dbReference type="NCBI Taxonomy" id="117903"/>
    <lineage>
        <taxon>Eukaryota</taxon>
        <taxon>Metazoa</taxon>
        <taxon>Spiralia</taxon>
        <taxon>Lophotrochozoa</taxon>
        <taxon>Platyhelminthes</taxon>
        <taxon>Monogenea</taxon>
        <taxon>Polyopisthocotylea</taxon>
        <taxon>Polystomatidea</taxon>
        <taxon>Polystomatidae</taxon>
        <taxon>Protopolystoma</taxon>
    </lineage>
</organism>
<protein>
    <recommendedName>
        <fullName evidence="4">Micro-fibrillar-associated protein 1 C-terminal domain-containing protein</fullName>
    </recommendedName>
</protein>
<proteinExistence type="predicted"/>
<name>A0A448X685_9PLAT</name>
<evidence type="ECO:0008006" key="4">
    <source>
        <dbReference type="Google" id="ProtNLM"/>
    </source>
</evidence>
<feature type="compositionally biased region" description="Basic and acidic residues" evidence="1">
    <location>
        <begin position="153"/>
        <end position="173"/>
    </location>
</feature>
<feature type="region of interest" description="Disordered" evidence="1">
    <location>
        <begin position="40"/>
        <end position="213"/>
    </location>
</feature>
<evidence type="ECO:0000313" key="3">
    <source>
        <dbReference type="Proteomes" id="UP000784294"/>
    </source>
</evidence>
<dbReference type="OrthoDB" id="1111734at2759"/>
<feature type="compositionally biased region" description="Basic and acidic residues" evidence="1">
    <location>
        <begin position="126"/>
        <end position="140"/>
    </location>
</feature>
<dbReference type="AlphaFoldDB" id="A0A448X685"/>
<evidence type="ECO:0000313" key="2">
    <source>
        <dbReference type="EMBL" id="VEL29157.1"/>
    </source>
</evidence>
<dbReference type="PANTHER" id="PTHR15327">
    <property type="entry name" value="MICROFIBRIL-ASSOCIATED PROTEIN"/>
    <property type="match status" value="1"/>
</dbReference>
<accession>A0A448X685</accession>
<evidence type="ECO:0000256" key="1">
    <source>
        <dbReference type="SAM" id="MobiDB-lite"/>
    </source>
</evidence>
<keyword evidence="3" id="KW-1185">Reference proteome</keyword>